<protein>
    <recommendedName>
        <fullName evidence="2">Quinate/shikimate 5-dehydrogenase/glutamyl-tRNA reductase domain-containing protein</fullName>
    </recommendedName>
</protein>
<dbReference type="AlphaFoldDB" id="A0AB39UX47"/>
<organism evidence="1">
    <name type="scientific">Thermohahella caldifontis</name>
    <dbReference type="NCBI Taxonomy" id="3142973"/>
    <lineage>
        <taxon>Bacteria</taxon>
        <taxon>Pseudomonadati</taxon>
        <taxon>Pseudomonadota</taxon>
        <taxon>Gammaproteobacteria</taxon>
        <taxon>Oceanospirillales</taxon>
        <taxon>Hahellaceae</taxon>
        <taxon>Thermohahella</taxon>
    </lineage>
</organism>
<dbReference type="SUPFAM" id="SSF51735">
    <property type="entry name" value="NAD(P)-binding Rossmann-fold domains"/>
    <property type="match status" value="1"/>
</dbReference>
<evidence type="ECO:0000313" key="1">
    <source>
        <dbReference type="EMBL" id="XDT72612.1"/>
    </source>
</evidence>
<accession>A0AB39UX47</accession>
<name>A0AB39UX47_9GAMM</name>
<dbReference type="InterPro" id="IPR036291">
    <property type="entry name" value="NAD(P)-bd_dom_sf"/>
</dbReference>
<proteinExistence type="predicted"/>
<dbReference type="EMBL" id="CP154858">
    <property type="protein sequence ID" value="XDT72612.1"/>
    <property type="molecule type" value="Genomic_DNA"/>
</dbReference>
<gene>
    <name evidence="1" type="ORF">AAIA72_01120</name>
</gene>
<sequence>MTSEAALRRRGDTLSWLEASGSPEWFQALRPEGIPDQVDVILITHPRFPEDLSCFFPWAEQLTTAEQERLLRCLRPLLLETVVMPGLTAGMMFLPVHAGDILNPRRTPIARQILLQDAFPMAARYGAKVVCLGGLNGALSRYGHRLTPLARGLGIDVTIGHSITVICVWETLVSALRQLGRTLAAQTVSLVGVGGIGEGLLNLMALRRQWPARLILVDRPRQQGRIRQALSALNVPAHCRVELVDAPAGQALPAEHRAYDADAILTATSQADVIDMAHVRPGTVLVDDSQPHCWSREAAWQRVQSQQDIVPCDTGLVDCTSLEWFSRFNFGFAGERARSTAWSCLVEGLLKGLDPTLPCTLGHPDTQTLAAWDEAFGRFGLAPAPLQCGGHELPMADLRRHFAAADFRSGSA</sequence>
<reference evidence="1" key="1">
    <citation type="submission" date="2024-05" db="EMBL/GenBank/DDBJ databases">
        <title>Genome sequencing of novel strain.</title>
        <authorList>
            <person name="Ganbat D."/>
            <person name="Ganbat S."/>
            <person name="Lee S.-J."/>
        </authorList>
    </citation>
    <scope>NUCLEOTIDE SEQUENCE</scope>
    <source>
        <strain evidence="1">SMD15-11</strain>
    </source>
</reference>
<dbReference type="RefSeq" id="WP_369601618.1">
    <property type="nucleotide sequence ID" value="NZ_CP154858.1"/>
</dbReference>
<evidence type="ECO:0008006" key="2">
    <source>
        <dbReference type="Google" id="ProtNLM"/>
    </source>
</evidence>
<dbReference type="Gene3D" id="3.40.50.720">
    <property type="entry name" value="NAD(P)-binding Rossmann-like Domain"/>
    <property type="match status" value="1"/>
</dbReference>
<dbReference type="KEGG" id="tcd:AAIA72_01120"/>